<dbReference type="EMBL" id="MAYW01000072">
    <property type="protein sequence ID" value="ODS32225.1"/>
    <property type="molecule type" value="Genomic_DNA"/>
</dbReference>
<organism evidence="2 3">
    <name type="scientific">Candidatus Scalindua rubra</name>
    <dbReference type="NCBI Taxonomy" id="1872076"/>
    <lineage>
        <taxon>Bacteria</taxon>
        <taxon>Pseudomonadati</taxon>
        <taxon>Planctomycetota</taxon>
        <taxon>Candidatus Brocadiia</taxon>
        <taxon>Candidatus Brocadiales</taxon>
        <taxon>Candidatus Scalinduaceae</taxon>
        <taxon>Candidatus Scalindua</taxon>
    </lineage>
</organism>
<gene>
    <name evidence="2" type="ORF">SCARUB_02665</name>
</gene>
<protein>
    <recommendedName>
        <fullName evidence="1">DUF5615 domain-containing protein</fullName>
    </recommendedName>
</protein>
<sequence>MSKKLRFYTDEHVPNSVVKGLQLRGVDVLTTKDARMLGESDEVHIAFAKKEERVIFTQDEDFLRLHAQGFEHSGIVYANQRTPIGEIVRGLMLIYQILEFKEMKNHLEYL</sequence>
<name>A0A1E3X9B0_9BACT</name>
<dbReference type="Proteomes" id="UP000094056">
    <property type="component" value="Unassembled WGS sequence"/>
</dbReference>
<comment type="caution">
    <text evidence="2">The sequence shown here is derived from an EMBL/GenBank/DDBJ whole genome shotgun (WGS) entry which is preliminary data.</text>
</comment>
<dbReference type="AlphaFoldDB" id="A0A1E3X9B0"/>
<proteinExistence type="predicted"/>
<dbReference type="InterPro" id="IPR041049">
    <property type="entry name" value="DUF5615"/>
</dbReference>
<feature type="domain" description="DUF5615" evidence="1">
    <location>
        <begin position="6"/>
        <end position="105"/>
    </location>
</feature>
<dbReference type="PATRIC" id="fig|1872076.5.peg.3153"/>
<evidence type="ECO:0000313" key="2">
    <source>
        <dbReference type="EMBL" id="ODS32225.1"/>
    </source>
</evidence>
<dbReference type="Pfam" id="PF18480">
    <property type="entry name" value="DUF5615"/>
    <property type="match status" value="1"/>
</dbReference>
<evidence type="ECO:0000259" key="1">
    <source>
        <dbReference type="Pfam" id="PF18480"/>
    </source>
</evidence>
<reference evidence="2 3" key="1">
    <citation type="submission" date="2016-07" db="EMBL/GenBank/DDBJ databases">
        <title>Draft genome of Scalindua rubra, obtained from a brine-seawater interface in the Red Sea, sheds light on salt adaptation in anammox bacteria.</title>
        <authorList>
            <person name="Speth D.R."/>
            <person name="Lagkouvardos I."/>
            <person name="Wang Y."/>
            <person name="Qian P.-Y."/>
            <person name="Dutilh B.E."/>
            <person name="Jetten M.S."/>
        </authorList>
    </citation>
    <scope>NUCLEOTIDE SEQUENCE [LARGE SCALE GENOMIC DNA]</scope>
    <source>
        <strain evidence="2">BSI-1</strain>
    </source>
</reference>
<accession>A0A1E3X9B0</accession>
<evidence type="ECO:0000313" key="3">
    <source>
        <dbReference type="Proteomes" id="UP000094056"/>
    </source>
</evidence>